<sequence length="43" mass="4844">MMMCIADQYLQASQEEDTHGDGAHLMISELVEGDVKLELESYL</sequence>
<evidence type="ECO:0000313" key="2">
    <source>
        <dbReference type="Proteomes" id="UP001501729"/>
    </source>
</evidence>
<dbReference type="EMBL" id="BAABKX010000030">
    <property type="protein sequence ID" value="GAA5063828.1"/>
    <property type="molecule type" value="Genomic_DNA"/>
</dbReference>
<name>A0AAV3UQI7_9EURY</name>
<keyword evidence="2" id="KW-1185">Reference proteome</keyword>
<protein>
    <submittedName>
        <fullName evidence="1">Uncharacterized protein</fullName>
    </submittedName>
</protein>
<evidence type="ECO:0000313" key="1">
    <source>
        <dbReference type="EMBL" id="GAA5063828.1"/>
    </source>
</evidence>
<proteinExistence type="predicted"/>
<dbReference type="Proteomes" id="UP001501729">
    <property type="component" value="Unassembled WGS sequence"/>
</dbReference>
<dbReference type="AlphaFoldDB" id="A0AAV3UQI7"/>
<comment type="caution">
    <text evidence="1">The sequence shown here is derived from an EMBL/GenBank/DDBJ whole genome shotgun (WGS) entry which is preliminary data.</text>
</comment>
<accession>A0AAV3UQI7</accession>
<reference evidence="1 2" key="1">
    <citation type="journal article" date="2019" name="Int. J. Syst. Evol. Microbiol.">
        <title>The Global Catalogue of Microorganisms (GCM) 10K type strain sequencing project: providing services to taxonomists for standard genome sequencing and annotation.</title>
        <authorList>
            <consortium name="The Broad Institute Genomics Platform"/>
            <consortium name="The Broad Institute Genome Sequencing Center for Infectious Disease"/>
            <person name="Wu L."/>
            <person name="Ma J."/>
        </authorList>
    </citation>
    <scope>NUCLEOTIDE SEQUENCE [LARGE SCALE GENOMIC DNA]</scope>
    <source>
        <strain evidence="1 2">JCM 17504</strain>
    </source>
</reference>
<organism evidence="1 2">
    <name type="scientific">Haladaptatus pallidirubidus</name>
    <dbReference type="NCBI Taxonomy" id="1008152"/>
    <lineage>
        <taxon>Archaea</taxon>
        <taxon>Methanobacteriati</taxon>
        <taxon>Methanobacteriota</taxon>
        <taxon>Stenosarchaea group</taxon>
        <taxon>Halobacteria</taxon>
        <taxon>Halobacteriales</taxon>
        <taxon>Haladaptataceae</taxon>
        <taxon>Haladaptatus</taxon>
    </lineage>
</organism>
<gene>
    <name evidence="1" type="ORF">GCM10025751_52590</name>
</gene>